<feature type="domain" description="Replication-associated protein ORF2/G2P" evidence="2">
    <location>
        <begin position="67"/>
        <end position="172"/>
    </location>
</feature>
<sequence length="270" mass="31901">MLRTTYKLRNGKILYREEYHQGNYGAPGKKRQKKEKPTEEQVKVVNRMVKQRNCRLRLLEYFNEGDIFATWTYSPKERPPDMKAALKDFQDAMRYVRRQYRKRGRELFWIRNIERGTKGAWHIHLVVNEIGDTASILQKAWKKGGTWSNDIRHNDKTYDEDFTKLSSYMTKTAGTGEKKADGTVEKSRIKESSYNTSRNMPLPEPKEKELVRWKMEVKPVKGYYIANIHEGTNPVTGYPYRRYTMVRMTDPPKKKKRGQKGCKKKKSTST</sequence>
<feature type="region of interest" description="Disordered" evidence="1">
    <location>
        <begin position="248"/>
        <end position="270"/>
    </location>
</feature>
<dbReference type="RefSeq" id="WP_262655010.1">
    <property type="nucleotide sequence ID" value="NZ_JAOQKE010000013.1"/>
</dbReference>
<evidence type="ECO:0000313" key="4">
    <source>
        <dbReference type="Proteomes" id="UP001652338"/>
    </source>
</evidence>
<evidence type="ECO:0000313" key="3">
    <source>
        <dbReference type="EMBL" id="MCU6725747.1"/>
    </source>
</evidence>
<dbReference type="EMBL" id="JAOQKE010000013">
    <property type="protein sequence ID" value="MCU6725747.1"/>
    <property type="molecule type" value="Genomic_DNA"/>
</dbReference>
<gene>
    <name evidence="3" type="ORF">OCV47_10360</name>
</gene>
<keyword evidence="4" id="KW-1185">Reference proteome</keyword>
<evidence type="ECO:0000259" key="2">
    <source>
        <dbReference type="Pfam" id="PF23343"/>
    </source>
</evidence>
<proteinExistence type="predicted"/>
<comment type="caution">
    <text evidence="3">The sequence shown here is derived from an EMBL/GenBank/DDBJ whole genome shotgun (WGS) entry which is preliminary data.</text>
</comment>
<reference evidence="3 4" key="1">
    <citation type="journal article" date="2021" name="ISME Commun">
        <title>Automated analysis of genomic sequences facilitates high-throughput and comprehensive description of bacteria.</title>
        <authorList>
            <person name="Hitch T.C.A."/>
        </authorList>
    </citation>
    <scope>NUCLEOTIDE SEQUENCE [LARGE SCALE GENOMIC DNA]</scope>
    <source>
        <strain evidence="3 4">Sanger_29</strain>
    </source>
</reference>
<dbReference type="Proteomes" id="UP001652338">
    <property type="component" value="Unassembled WGS sequence"/>
</dbReference>
<name>A0ABT2SML9_9FIRM</name>
<feature type="compositionally biased region" description="Basic residues" evidence="1">
    <location>
        <begin position="253"/>
        <end position="270"/>
    </location>
</feature>
<organism evidence="3 4">
    <name type="scientific">Muricoprocola aceti</name>
    <dbReference type="NCBI Taxonomy" id="2981772"/>
    <lineage>
        <taxon>Bacteria</taxon>
        <taxon>Bacillati</taxon>
        <taxon>Bacillota</taxon>
        <taxon>Clostridia</taxon>
        <taxon>Lachnospirales</taxon>
        <taxon>Lachnospiraceae</taxon>
        <taxon>Muricoprocola</taxon>
    </lineage>
</organism>
<dbReference type="InterPro" id="IPR056906">
    <property type="entry name" value="ORF2/G2P_dom"/>
</dbReference>
<accession>A0ABT2SML9</accession>
<evidence type="ECO:0000256" key="1">
    <source>
        <dbReference type="SAM" id="MobiDB-lite"/>
    </source>
</evidence>
<feature type="compositionally biased region" description="Basic and acidic residues" evidence="1">
    <location>
        <begin position="176"/>
        <end position="191"/>
    </location>
</feature>
<feature type="region of interest" description="Disordered" evidence="1">
    <location>
        <begin position="174"/>
        <end position="203"/>
    </location>
</feature>
<protein>
    <recommendedName>
        <fullName evidence="2">Replication-associated protein ORF2/G2P domain-containing protein</fullName>
    </recommendedName>
</protein>
<dbReference type="Pfam" id="PF23343">
    <property type="entry name" value="REP_ORF2-G2P"/>
    <property type="match status" value="1"/>
</dbReference>